<comment type="caution">
    <text evidence="7">The sequence shown here is derived from an EMBL/GenBank/DDBJ whole genome shotgun (WGS) entry which is preliminary data.</text>
</comment>
<proteinExistence type="inferred from homology"/>
<reference evidence="7" key="1">
    <citation type="submission" date="2021-12" db="EMBL/GenBank/DDBJ databases">
        <title>Novel species in genus Dyadobacter.</title>
        <authorList>
            <person name="Ma C."/>
        </authorList>
    </citation>
    <scope>NUCLEOTIDE SEQUENCE</scope>
    <source>
        <strain evidence="7">CY399</strain>
    </source>
</reference>
<keyword evidence="8" id="KW-1185">Reference proteome</keyword>
<dbReference type="InterPro" id="IPR036388">
    <property type="entry name" value="WH-like_DNA-bd_sf"/>
</dbReference>
<dbReference type="GO" id="GO:0016987">
    <property type="term" value="F:sigma factor activity"/>
    <property type="evidence" value="ECO:0007669"/>
    <property type="project" value="UniProtKB-KW"/>
</dbReference>
<dbReference type="Proteomes" id="UP001139700">
    <property type="component" value="Unassembled WGS sequence"/>
</dbReference>
<dbReference type="NCBIfam" id="TIGR02937">
    <property type="entry name" value="sigma70-ECF"/>
    <property type="match status" value="1"/>
</dbReference>
<dbReference type="AlphaFoldDB" id="A0A9X1PB27"/>
<dbReference type="Gene3D" id="1.10.10.10">
    <property type="entry name" value="Winged helix-like DNA-binding domain superfamily/Winged helix DNA-binding domain"/>
    <property type="match status" value="1"/>
</dbReference>
<evidence type="ECO:0000259" key="5">
    <source>
        <dbReference type="Pfam" id="PF04542"/>
    </source>
</evidence>
<keyword evidence="3" id="KW-0731">Sigma factor</keyword>
<dbReference type="SUPFAM" id="SSF88659">
    <property type="entry name" value="Sigma3 and sigma4 domains of RNA polymerase sigma factors"/>
    <property type="match status" value="1"/>
</dbReference>
<evidence type="ECO:0000256" key="3">
    <source>
        <dbReference type="ARBA" id="ARBA00023082"/>
    </source>
</evidence>
<evidence type="ECO:0000313" key="8">
    <source>
        <dbReference type="Proteomes" id="UP001139700"/>
    </source>
</evidence>
<dbReference type="Pfam" id="PF04542">
    <property type="entry name" value="Sigma70_r2"/>
    <property type="match status" value="1"/>
</dbReference>
<name>A0A9X1PB27_9BACT</name>
<sequence length="200" mass="23763">MKQAKDLYDTYLSERWIMFCAGDITAYGDLVDYNFNSLYHYGTRFSPDKDLIKDCIQDLFMDIWEKRGKLDHIIAIKPYLFQSLRNNLIARLKKQSRFSNLSVNEELFSNDISPESKWITDEIDELNNSRLLNGIEALPKRQREALYLKYYEDLSHEEIAGIMGLQRQAVANYIHYGILKLREYWKYKTILLAMITDYMI</sequence>
<evidence type="ECO:0000259" key="6">
    <source>
        <dbReference type="Pfam" id="PF08281"/>
    </source>
</evidence>
<dbReference type="InterPro" id="IPR013249">
    <property type="entry name" value="RNA_pol_sigma70_r4_t2"/>
</dbReference>
<evidence type="ECO:0000256" key="1">
    <source>
        <dbReference type="ARBA" id="ARBA00010641"/>
    </source>
</evidence>
<feature type="domain" description="RNA polymerase sigma factor 70 region 4 type 2" evidence="6">
    <location>
        <begin position="131"/>
        <end position="179"/>
    </location>
</feature>
<dbReference type="InterPro" id="IPR013325">
    <property type="entry name" value="RNA_pol_sigma_r2"/>
</dbReference>
<dbReference type="Gene3D" id="1.10.1740.10">
    <property type="match status" value="1"/>
</dbReference>
<organism evidence="7 8">
    <name type="scientific">Dyadobacter fanqingshengii</name>
    <dbReference type="NCBI Taxonomy" id="2906443"/>
    <lineage>
        <taxon>Bacteria</taxon>
        <taxon>Pseudomonadati</taxon>
        <taxon>Bacteroidota</taxon>
        <taxon>Cytophagia</taxon>
        <taxon>Cytophagales</taxon>
        <taxon>Spirosomataceae</taxon>
        <taxon>Dyadobacter</taxon>
    </lineage>
</organism>
<keyword evidence="2" id="KW-0805">Transcription regulation</keyword>
<dbReference type="SUPFAM" id="SSF88946">
    <property type="entry name" value="Sigma2 domain of RNA polymerase sigma factors"/>
    <property type="match status" value="1"/>
</dbReference>
<comment type="similarity">
    <text evidence="1">Belongs to the sigma-70 factor family. ECF subfamily.</text>
</comment>
<dbReference type="InterPro" id="IPR039425">
    <property type="entry name" value="RNA_pol_sigma-70-like"/>
</dbReference>
<dbReference type="EMBL" id="JAJTTA010000002">
    <property type="protein sequence ID" value="MCF0040388.1"/>
    <property type="molecule type" value="Genomic_DNA"/>
</dbReference>
<dbReference type="InterPro" id="IPR007627">
    <property type="entry name" value="RNA_pol_sigma70_r2"/>
</dbReference>
<dbReference type="RefSeq" id="WP_234612848.1">
    <property type="nucleotide sequence ID" value="NZ_CP098806.1"/>
</dbReference>
<dbReference type="PANTHER" id="PTHR43133">
    <property type="entry name" value="RNA POLYMERASE ECF-TYPE SIGMA FACTO"/>
    <property type="match status" value="1"/>
</dbReference>
<keyword evidence="4" id="KW-0804">Transcription</keyword>
<protein>
    <submittedName>
        <fullName evidence="7">Sigma-70 family RNA polymerase sigma factor</fullName>
    </submittedName>
</protein>
<dbReference type="Pfam" id="PF08281">
    <property type="entry name" value="Sigma70_r4_2"/>
    <property type="match status" value="1"/>
</dbReference>
<dbReference type="CDD" id="cd06171">
    <property type="entry name" value="Sigma70_r4"/>
    <property type="match status" value="1"/>
</dbReference>
<accession>A0A9X1PB27</accession>
<gene>
    <name evidence="7" type="ORF">LXM24_09855</name>
</gene>
<dbReference type="PANTHER" id="PTHR43133:SF46">
    <property type="entry name" value="RNA POLYMERASE SIGMA-70 FACTOR ECF SUBFAMILY"/>
    <property type="match status" value="1"/>
</dbReference>
<dbReference type="InterPro" id="IPR014284">
    <property type="entry name" value="RNA_pol_sigma-70_dom"/>
</dbReference>
<evidence type="ECO:0000256" key="4">
    <source>
        <dbReference type="ARBA" id="ARBA00023163"/>
    </source>
</evidence>
<evidence type="ECO:0000313" key="7">
    <source>
        <dbReference type="EMBL" id="MCF0040388.1"/>
    </source>
</evidence>
<dbReference type="InterPro" id="IPR013324">
    <property type="entry name" value="RNA_pol_sigma_r3/r4-like"/>
</dbReference>
<evidence type="ECO:0000256" key="2">
    <source>
        <dbReference type="ARBA" id="ARBA00023015"/>
    </source>
</evidence>
<dbReference type="GO" id="GO:0006352">
    <property type="term" value="P:DNA-templated transcription initiation"/>
    <property type="evidence" value="ECO:0007669"/>
    <property type="project" value="InterPro"/>
</dbReference>
<feature type="domain" description="RNA polymerase sigma-70 region 2" evidence="5">
    <location>
        <begin position="30"/>
        <end position="97"/>
    </location>
</feature>
<dbReference type="GO" id="GO:0003677">
    <property type="term" value="F:DNA binding"/>
    <property type="evidence" value="ECO:0007669"/>
    <property type="project" value="InterPro"/>
</dbReference>